<dbReference type="PANTHER" id="PTHR16138">
    <property type="entry name" value="MYCOPHENOLIC ACID ACYL-GLUCURONIDE ESTERASE, MITOCHONDRIAL"/>
    <property type="match status" value="1"/>
</dbReference>
<dbReference type="GO" id="GO:0008474">
    <property type="term" value="F:palmitoyl-(protein) hydrolase activity"/>
    <property type="evidence" value="ECO:0007669"/>
    <property type="project" value="UniProtKB-EC"/>
</dbReference>
<organism evidence="14 15">
    <name type="scientific">Methylobacterium gossipiicola</name>
    <dbReference type="NCBI Taxonomy" id="582675"/>
    <lineage>
        <taxon>Bacteria</taxon>
        <taxon>Pseudomonadati</taxon>
        <taxon>Pseudomonadota</taxon>
        <taxon>Alphaproteobacteria</taxon>
        <taxon>Hyphomicrobiales</taxon>
        <taxon>Methylobacteriaceae</taxon>
        <taxon>Methylobacterium</taxon>
    </lineage>
</organism>
<proteinExistence type="predicted"/>
<evidence type="ECO:0000313" key="15">
    <source>
        <dbReference type="Proteomes" id="UP000199229"/>
    </source>
</evidence>
<feature type="region of interest" description="Disordered" evidence="12">
    <location>
        <begin position="1"/>
        <end position="21"/>
    </location>
</feature>
<evidence type="ECO:0000313" key="14">
    <source>
        <dbReference type="EMBL" id="SFG38547.1"/>
    </source>
</evidence>
<gene>
    <name evidence="14" type="ORF">SAMN05192565_102255</name>
</gene>
<dbReference type="AlphaFoldDB" id="A0A1I2RIU6"/>
<dbReference type="Pfam" id="PF12697">
    <property type="entry name" value="Abhydrolase_6"/>
    <property type="match status" value="1"/>
</dbReference>
<evidence type="ECO:0000256" key="9">
    <source>
        <dbReference type="ARBA" id="ARBA00046047"/>
    </source>
</evidence>
<evidence type="ECO:0000256" key="4">
    <source>
        <dbReference type="ARBA" id="ARBA00039132"/>
    </source>
</evidence>
<evidence type="ECO:0000256" key="11">
    <source>
        <dbReference type="ARBA" id="ARBA00047972"/>
    </source>
</evidence>
<comment type="catalytic activity">
    <reaction evidence="10">
        <text>S-hexadecanoyl-L-cysteinyl-[protein] + H2O = L-cysteinyl-[protein] + hexadecanoate + H(+)</text>
        <dbReference type="Rhea" id="RHEA:19233"/>
        <dbReference type="Rhea" id="RHEA-COMP:10131"/>
        <dbReference type="Rhea" id="RHEA-COMP:11032"/>
        <dbReference type="ChEBI" id="CHEBI:7896"/>
        <dbReference type="ChEBI" id="CHEBI:15377"/>
        <dbReference type="ChEBI" id="CHEBI:15378"/>
        <dbReference type="ChEBI" id="CHEBI:29950"/>
        <dbReference type="ChEBI" id="CHEBI:74151"/>
        <dbReference type="EC" id="3.1.2.22"/>
    </reaction>
    <physiologicalReaction direction="left-to-right" evidence="10">
        <dbReference type="Rhea" id="RHEA:19234"/>
    </physiologicalReaction>
</comment>
<keyword evidence="3" id="KW-0809">Transit peptide</keyword>
<dbReference type="Gene3D" id="3.40.50.1820">
    <property type="entry name" value="alpha/beta hydrolase"/>
    <property type="match status" value="1"/>
</dbReference>
<evidence type="ECO:0000256" key="3">
    <source>
        <dbReference type="ARBA" id="ARBA00022946"/>
    </source>
</evidence>
<evidence type="ECO:0000256" key="5">
    <source>
        <dbReference type="ARBA" id="ARBA00039314"/>
    </source>
</evidence>
<evidence type="ECO:0000256" key="8">
    <source>
        <dbReference type="ARBA" id="ARBA00042704"/>
    </source>
</evidence>
<sequence length="265" mass="28099">MVQNNGDKPMPQPAAEAPVFLDVGSGPDARRIAVLVRPGDGPPLVWCGGFRSDMRATKAEALDGWARETGRALVRFDYTGHGESSGDFAGATISTWLEDARAVIAAFAPQRPLLVGSSMGGWIACLAARNGVAPSGLVLIAPALDFTEDLMWARFTPEIRATIERDGFWARPSEYSDVPVPITGALIADGRRHRMLGDAIDPGCAVHILQGMADPDVPWSHALRLVERLPPAGTVLTLIADGDHRLSRPQDLARLLAAVAGISGG</sequence>
<protein>
    <recommendedName>
        <fullName evidence="5">Palmitoyl-protein thioesterase ABHD10, mitochondrial</fullName>
        <ecNumber evidence="4">3.1.1.93</ecNumber>
        <ecNumber evidence="1">3.1.2.22</ecNumber>
    </recommendedName>
    <alternativeName>
        <fullName evidence="7">Acyl-protein thioesterase ABHD10</fullName>
    </alternativeName>
    <alternativeName>
        <fullName evidence="8">Alpha/beta hydrolase domain-containing protein 10</fullName>
    </alternativeName>
    <alternativeName>
        <fullName evidence="6">Mycophenolic acid acyl-glucuronide esterase, mitochondrial</fullName>
    </alternativeName>
</protein>
<dbReference type="STRING" id="582675.SAMN05192565_102255"/>
<dbReference type="InterPro" id="IPR029058">
    <property type="entry name" value="AB_hydrolase_fold"/>
</dbReference>
<reference evidence="15" key="1">
    <citation type="submission" date="2016-10" db="EMBL/GenBank/DDBJ databases">
        <authorList>
            <person name="Varghese N."/>
            <person name="Submissions S."/>
        </authorList>
    </citation>
    <scope>NUCLEOTIDE SEQUENCE [LARGE SCALE GENOMIC DNA]</scope>
    <source>
        <strain evidence="15">Gh-105</strain>
    </source>
</reference>
<keyword evidence="15" id="KW-1185">Reference proteome</keyword>
<dbReference type="Proteomes" id="UP000199229">
    <property type="component" value="Unassembled WGS sequence"/>
</dbReference>
<dbReference type="EC" id="3.1.2.22" evidence="1"/>
<evidence type="ECO:0000256" key="2">
    <source>
        <dbReference type="ARBA" id="ARBA00022801"/>
    </source>
</evidence>
<comment type="function">
    <text evidence="9">Acts as an acyl-protein thioesterase that hydrolyzes fatty acids from acylated residues in proteins. Regulates the mitochondrial S-depalmitoylation of the nucleophilic active site residue of peroxiredoxin-5/PRDX5, a key antioxidant protein, therefore modulating mitochondrial antioxidant ability. Also catalyzes the deglucuronidation of mycophenolic acid acyl-glucuronide, an active metabolite of the immunosuppressant drug mycophenolate.</text>
</comment>
<evidence type="ECO:0000256" key="1">
    <source>
        <dbReference type="ARBA" id="ARBA00012423"/>
    </source>
</evidence>
<dbReference type="SUPFAM" id="SSF53474">
    <property type="entry name" value="alpha/beta-Hydrolases"/>
    <property type="match status" value="1"/>
</dbReference>
<dbReference type="InterPro" id="IPR052382">
    <property type="entry name" value="ABHD10_acyl-thioesterase"/>
</dbReference>
<dbReference type="EC" id="3.1.1.93" evidence="4"/>
<evidence type="ECO:0000259" key="13">
    <source>
        <dbReference type="Pfam" id="PF12697"/>
    </source>
</evidence>
<accession>A0A1I2RIU6</accession>
<name>A0A1I2RIU6_9HYPH</name>
<dbReference type="EMBL" id="FOPM01000002">
    <property type="protein sequence ID" value="SFG38547.1"/>
    <property type="molecule type" value="Genomic_DNA"/>
</dbReference>
<dbReference type="PANTHER" id="PTHR16138:SF7">
    <property type="entry name" value="PALMITOYL-PROTEIN THIOESTERASE ABHD10, MITOCHONDRIAL"/>
    <property type="match status" value="1"/>
</dbReference>
<dbReference type="InterPro" id="IPR000073">
    <property type="entry name" value="AB_hydrolase_1"/>
</dbReference>
<comment type="catalytic activity">
    <reaction evidence="11">
        <text>mycophenolic acid O-acyl-beta-D-glucuronide + H2O = mycophenolate + D-glucuronate + H(+)</text>
        <dbReference type="Rhea" id="RHEA:34179"/>
        <dbReference type="ChEBI" id="CHEBI:15377"/>
        <dbReference type="ChEBI" id="CHEBI:15378"/>
        <dbReference type="ChEBI" id="CHEBI:58720"/>
        <dbReference type="ChEBI" id="CHEBI:62932"/>
        <dbReference type="ChEBI" id="CHEBI:66982"/>
        <dbReference type="EC" id="3.1.1.93"/>
    </reaction>
    <physiologicalReaction direction="left-to-right" evidence="11">
        <dbReference type="Rhea" id="RHEA:34180"/>
    </physiologicalReaction>
</comment>
<evidence type="ECO:0000256" key="7">
    <source>
        <dbReference type="ARBA" id="ARBA00042645"/>
    </source>
</evidence>
<evidence type="ECO:0000256" key="6">
    <source>
        <dbReference type="ARBA" id="ARBA00041520"/>
    </source>
</evidence>
<evidence type="ECO:0000256" key="12">
    <source>
        <dbReference type="SAM" id="MobiDB-lite"/>
    </source>
</evidence>
<feature type="domain" description="AB hydrolase-1" evidence="13">
    <location>
        <begin position="65"/>
        <end position="254"/>
    </location>
</feature>
<keyword evidence="2" id="KW-0378">Hydrolase</keyword>
<evidence type="ECO:0000256" key="10">
    <source>
        <dbReference type="ARBA" id="ARBA00047409"/>
    </source>
</evidence>
<dbReference type="GO" id="GO:0102390">
    <property type="term" value="F:mycophenolic acid acyl-glucuronide esterase activity"/>
    <property type="evidence" value="ECO:0007669"/>
    <property type="project" value="UniProtKB-EC"/>
</dbReference>